<keyword evidence="9" id="KW-1185">Reference proteome</keyword>
<accession>A0A835Z8P6</accession>
<organism evidence="8 9">
    <name type="scientific">Tribonema minus</name>
    <dbReference type="NCBI Taxonomy" id="303371"/>
    <lineage>
        <taxon>Eukaryota</taxon>
        <taxon>Sar</taxon>
        <taxon>Stramenopiles</taxon>
        <taxon>Ochrophyta</taxon>
        <taxon>PX clade</taxon>
        <taxon>Xanthophyceae</taxon>
        <taxon>Tribonematales</taxon>
        <taxon>Tribonemataceae</taxon>
        <taxon>Tribonema</taxon>
    </lineage>
</organism>
<feature type="region of interest" description="Disordered" evidence="5">
    <location>
        <begin position="648"/>
        <end position="668"/>
    </location>
</feature>
<feature type="region of interest" description="Disordered" evidence="5">
    <location>
        <begin position="993"/>
        <end position="1014"/>
    </location>
</feature>
<reference evidence="8" key="1">
    <citation type="submission" date="2021-02" db="EMBL/GenBank/DDBJ databases">
        <title>First Annotated Genome of the Yellow-green Alga Tribonema minus.</title>
        <authorList>
            <person name="Mahan K.M."/>
        </authorList>
    </citation>
    <scope>NUCLEOTIDE SEQUENCE</scope>
    <source>
        <strain evidence="8">UTEX B ZZ1240</strain>
    </source>
</reference>
<sequence length="1014" mass="106256">MAAIAIPLKRGTTVDLVNPLKRYLQSEFGPDNVAKFEGDLATLNNLRVRAASVAAATTAGRQALEQYYSQINRLGSLFPVSEEHIKVAFNWCDAFVPSKKKGQSSLAFERACVLYNLAAIESHLACNADRASEDGIKAAYRHFQQAAGMFTHLRERVNPTLVGALTPDLTPTGLSMVAALMLAQAQACLYHKTVRDRKANARVKAGIIAKLSMQFRPPGLIVEVAAVLALPDDRASEYFNTALELALSPDMAGNTEASFAGRIEFQKYAYAAHAQYWQAQEELAVAEEVATGYGAVIARLQGAEESCAVATRIEKRYNIGPAQTEAMRATAAAAAAQRATLVKDNQTIYVEAIPPGSSLAPVPKVIPPASSLAPVPKAPMAKALDLPDFDPGPALFGDLLSKEAAAALDAFKRAAGEAVAAAAAEAKAASADARAQLAAVGLPGSLEAQQSEGGVSDAVWRKVAGAQGRAGAVAGGGGDALKQYRVRTGDPRWPKRIGALKLAAKALRRPAGAAAAAAKRHVVSAPHAACGGACVCVSASGWELREKVNELEGSAARADTILTSVEQALKQEETRDASFRQRFSDTSYDTMSSSTLCADLGKDVEHFRGLWRQARANDAAIMSRLSDAATRDALQLVDRTRDELNAMLPRSSGAGADSGSTSPPADTEALSATLGDLAALLNEREGLCARLAAAATGDDAELQRGLRGGDAAAAAEAARGRVEAGAAEHLTVLLLPLPLSHPHIGTNPVLACFASDLMPSPPPPPPLLSPQLAALRARQDELLARALTLNEEFQERRAQDAPALARESLMRRLDAGAVAFHSAHAQLSEGVVFYGDLLRQLLRLQQTAEDMIYTRGLQRREMELQSGARREAQDREAADAALAQRLNTAASVTPGGGSSGGNAPAESAAAAAPAPAPPAPAHQPAPSPNAMGQGPGGRYLNPFDLLGAAAAAVMHRPAPPVPARPTPPTPAAPPLEPRLARLVEMGFAPDKAQRALQAARGDEQDAISRLLSES</sequence>
<keyword evidence="4" id="KW-0967">Endosome</keyword>
<feature type="region of interest" description="Disordered" evidence="5">
    <location>
        <begin position="957"/>
        <end position="978"/>
    </location>
</feature>
<feature type="compositionally biased region" description="Pro residues" evidence="5">
    <location>
        <begin position="914"/>
        <end position="927"/>
    </location>
</feature>
<dbReference type="AlphaFoldDB" id="A0A835Z8P6"/>
<feature type="domain" description="UBA" evidence="6">
    <location>
        <begin position="974"/>
        <end position="1013"/>
    </location>
</feature>
<name>A0A835Z8P6_9STRA</name>
<feature type="compositionally biased region" description="Pro residues" evidence="5">
    <location>
        <begin position="957"/>
        <end position="976"/>
    </location>
</feature>
<dbReference type="SMART" id="SM01041">
    <property type="entry name" value="BRO1"/>
    <property type="match status" value="1"/>
</dbReference>
<dbReference type="SUPFAM" id="SSF46934">
    <property type="entry name" value="UBA-like"/>
    <property type="match status" value="1"/>
</dbReference>
<protein>
    <submittedName>
        <fullName evidence="8">BRO1-like domain-containing protein</fullName>
    </submittedName>
</protein>
<dbReference type="EMBL" id="JAFCMP010000067">
    <property type="protein sequence ID" value="KAG5188686.1"/>
    <property type="molecule type" value="Genomic_DNA"/>
</dbReference>
<evidence type="ECO:0000259" key="7">
    <source>
        <dbReference type="PROSITE" id="PS51180"/>
    </source>
</evidence>
<feature type="compositionally biased region" description="Low complexity" evidence="5">
    <location>
        <begin position="901"/>
        <end position="913"/>
    </location>
</feature>
<dbReference type="PANTHER" id="PTHR23030">
    <property type="entry name" value="PCD6 INTERACTING PROTEIN-RELATED"/>
    <property type="match status" value="1"/>
</dbReference>
<keyword evidence="3" id="KW-0963">Cytoplasm</keyword>
<evidence type="ECO:0000313" key="8">
    <source>
        <dbReference type="EMBL" id="KAG5188686.1"/>
    </source>
</evidence>
<dbReference type="Pfam" id="PF00627">
    <property type="entry name" value="UBA"/>
    <property type="match status" value="1"/>
</dbReference>
<evidence type="ECO:0000256" key="4">
    <source>
        <dbReference type="ARBA" id="ARBA00022753"/>
    </source>
</evidence>
<evidence type="ECO:0000256" key="5">
    <source>
        <dbReference type="SAM" id="MobiDB-lite"/>
    </source>
</evidence>
<evidence type="ECO:0000256" key="1">
    <source>
        <dbReference type="ARBA" id="ARBA00004177"/>
    </source>
</evidence>
<comment type="subcellular location">
    <subcellularLocation>
        <location evidence="2">Cytoplasm</location>
    </subcellularLocation>
    <subcellularLocation>
        <location evidence="1">Endosome</location>
    </subcellularLocation>
</comment>
<feature type="domain" description="BRO1" evidence="7">
    <location>
        <begin position="2"/>
        <end position="402"/>
    </location>
</feature>
<comment type="caution">
    <text evidence="8">The sequence shown here is derived from an EMBL/GenBank/DDBJ whole genome shotgun (WGS) entry which is preliminary data.</text>
</comment>
<dbReference type="Proteomes" id="UP000664859">
    <property type="component" value="Unassembled WGS sequence"/>
</dbReference>
<dbReference type="PANTHER" id="PTHR23030:SF30">
    <property type="entry name" value="TYROSINE-PROTEIN PHOSPHATASE NON-RECEPTOR TYPE 23"/>
    <property type="match status" value="1"/>
</dbReference>
<evidence type="ECO:0000313" key="9">
    <source>
        <dbReference type="Proteomes" id="UP000664859"/>
    </source>
</evidence>
<dbReference type="InterPro" id="IPR004328">
    <property type="entry name" value="BRO1_dom"/>
</dbReference>
<dbReference type="PROSITE" id="PS51180">
    <property type="entry name" value="BRO1"/>
    <property type="match status" value="1"/>
</dbReference>
<dbReference type="Pfam" id="PF03097">
    <property type="entry name" value="BRO1"/>
    <property type="match status" value="2"/>
</dbReference>
<evidence type="ECO:0000256" key="3">
    <source>
        <dbReference type="ARBA" id="ARBA00022490"/>
    </source>
</evidence>
<evidence type="ECO:0000256" key="2">
    <source>
        <dbReference type="ARBA" id="ARBA00004496"/>
    </source>
</evidence>
<dbReference type="Pfam" id="PF13949">
    <property type="entry name" value="ALIX_LYPXL_bnd"/>
    <property type="match status" value="2"/>
</dbReference>
<evidence type="ECO:0000259" key="6">
    <source>
        <dbReference type="PROSITE" id="PS50030"/>
    </source>
</evidence>
<dbReference type="OrthoDB" id="2141925at2759"/>
<dbReference type="Gene3D" id="1.20.140.50">
    <property type="entry name" value="alix/aip1 like domains"/>
    <property type="match status" value="2"/>
</dbReference>
<feature type="compositionally biased region" description="Low complexity" evidence="5">
    <location>
        <begin position="649"/>
        <end position="665"/>
    </location>
</feature>
<dbReference type="InterPro" id="IPR038499">
    <property type="entry name" value="BRO1_sf"/>
</dbReference>
<dbReference type="InterPro" id="IPR015940">
    <property type="entry name" value="UBA"/>
</dbReference>
<dbReference type="PROSITE" id="PS50030">
    <property type="entry name" value="UBA"/>
    <property type="match status" value="1"/>
</dbReference>
<proteinExistence type="predicted"/>
<dbReference type="InterPro" id="IPR025304">
    <property type="entry name" value="ALIX_V_dom"/>
</dbReference>
<feature type="region of interest" description="Disordered" evidence="5">
    <location>
        <begin position="890"/>
        <end position="938"/>
    </location>
</feature>
<gene>
    <name evidence="8" type="ORF">JKP88DRAFT_304116</name>
</gene>
<dbReference type="GO" id="GO:0043328">
    <property type="term" value="P:protein transport to vacuole involved in ubiquitin-dependent protein catabolic process via the multivesicular body sorting pathway"/>
    <property type="evidence" value="ECO:0007669"/>
    <property type="project" value="TreeGrafter"/>
</dbReference>
<dbReference type="InterPro" id="IPR009060">
    <property type="entry name" value="UBA-like_sf"/>
</dbReference>
<dbReference type="GO" id="GO:0005768">
    <property type="term" value="C:endosome"/>
    <property type="evidence" value="ECO:0007669"/>
    <property type="project" value="UniProtKB-SubCell"/>
</dbReference>
<dbReference type="Gene3D" id="1.25.40.280">
    <property type="entry name" value="alix/aip1 like domains"/>
    <property type="match status" value="1"/>
</dbReference>
<dbReference type="Gene3D" id="1.10.8.10">
    <property type="entry name" value="DNA helicase RuvA subunit, C-terminal domain"/>
    <property type="match status" value="1"/>
</dbReference>
<dbReference type="SMART" id="SM00165">
    <property type="entry name" value="UBA"/>
    <property type="match status" value="1"/>
</dbReference>